<protein>
    <recommendedName>
        <fullName evidence="2">HhH-GPD domain-containing protein</fullName>
    </recommendedName>
</protein>
<dbReference type="GO" id="GO:0003824">
    <property type="term" value="F:catalytic activity"/>
    <property type="evidence" value="ECO:0007669"/>
    <property type="project" value="InterPro"/>
</dbReference>
<accession>X1PMR5</accession>
<proteinExistence type="predicted"/>
<dbReference type="AlphaFoldDB" id="X1PMR5"/>
<name>X1PMR5_9ZZZZ</name>
<dbReference type="InterPro" id="IPR023170">
    <property type="entry name" value="HhH_base_excis_C"/>
</dbReference>
<evidence type="ECO:0008006" key="2">
    <source>
        <dbReference type="Google" id="ProtNLM"/>
    </source>
</evidence>
<dbReference type="InterPro" id="IPR011257">
    <property type="entry name" value="DNA_glycosylase"/>
</dbReference>
<reference evidence="1" key="1">
    <citation type="journal article" date="2014" name="Front. Microbiol.">
        <title>High frequency of phylogenetically diverse reductive dehalogenase-homologous genes in deep subseafloor sedimentary metagenomes.</title>
        <authorList>
            <person name="Kawai M."/>
            <person name="Futagami T."/>
            <person name="Toyoda A."/>
            <person name="Takaki Y."/>
            <person name="Nishi S."/>
            <person name="Hori S."/>
            <person name="Arai W."/>
            <person name="Tsubouchi T."/>
            <person name="Morono Y."/>
            <person name="Uchiyama I."/>
            <person name="Ito T."/>
            <person name="Fujiyama A."/>
            <person name="Inagaki F."/>
            <person name="Takami H."/>
        </authorList>
    </citation>
    <scope>NUCLEOTIDE SEQUENCE</scope>
    <source>
        <strain evidence="1">Expedition CK06-06</strain>
    </source>
</reference>
<sequence>ILSSETILRTGWDGLVEILDRGGYVRYDFKTATKLLEVMGSLKDKYRGNLNALHEDSLDSRDLERRIKNLGKGIGEVTVGIFLRELRGLWKKANPPLSPLVLTAMRNLALLDRETVNRSALPSLKFLWERNFVKGRNFADLEVALLRLGKNWCRPGKCKECRLKKYCPSTKEKTLR</sequence>
<dbReference type="Gene3D" id="1.10.1670.10">
    <property type="entry name" value="Helix-hairpin-Helix base-excision DNA repair enzymes (C-terminal)"/>
    <property type="match status" value="1"/>
</dbReference>
<dbReference type="EMBL" id="BARV01034187">
    <property type="protein sequence ID" value="GAI57547.1"/>
    <property type="molecule type" value="Genomic_DNA"/>
</dbReference>
<gene>
    <name evidence="1" type="ORF">S06H3_53594</name>
</gene>
<dbReference type="SUPFAM" id="SSF48150">
    <property type="entry name" value="DNA-glycosylase"/>
    <property type="match status" value="1"/>
</dbReference>
<evidence type="ECO:0000313" key="1">
    <source>
        <dbReference type="EMBL" id="GAI57547.1"/>
    </source>
</evidence>
<feature type="non-terminal residue" evidence="1">
    <location>
        <position position="1"/>
    </location>
</feature>
<comment type="caution">
    <text evidence="1">The sequence shown here is derived from an EMBL/GenBank/DDBJ whole genome shotgun (WGS) entry which is preliminary data.</text>
</comment>
<dbReference type="GO" id="GO:0006281">
    <property type="term" value="P:DNA repair"/>
    <property type="evidence" value="ECO:0007669"/>
    <property type="project" value="InterPro"/>
</dbReference>
<dbReference type="Gene3D" id="1.10.340.30">
    <property type="entry name" value="Hypothetical protein, domain 2"/>
    <property type="match status" value="1"/>
</dbReference>
<organism evidence="1">
    <name type="scientific">marine sediment metagenome</name>
    <dbReference type="NCBI Taxonomy" id="412755"/>
    <lineage>
        <taxon>unclassified sequences</taxon>
        <taxon>metagenomes</taxon>
        <taxon>ecological metagenomes</taxon>
    </lineage>
</organism>